<feature type="domain" description="T2SS protein K second SAM-like" evidence="11">
    <location>
        <begin position="194"/>
        <end position="251"/>
    </location>
</feature>
<gene>
    <name evidence="13" type="ORF">SAMN04515678_109161</name>
</gene>
<keyword evidence="14" id="KW-1185">Reference proteome</keyword>
<evidence type="ECO:0000256" key="3">
    <source>
        <dbReference type="ARBA" id="ARBA00022448"/>
    </source>
</evidence>
<dbReference type="InterPro" id="IPR005628">
    <property type="entry name" value="GspK"/>
</dbReference>
<evidence type="ECO:0000313" key="14">
    <source>
        <dbReference type="Proteomes" id="UP000325289"/>
    </source>
</evidence>
<dbReference type="InterPro" id="IPR045584">
    <property type="entry name" value="Pilin-like"/>
</dbReference>
<evidence type="ECO:0000256" key="2">
    <source>
        <dbReference type="ARBA" id="ARBA00007246"/>
    </source>
</evidence>
<dbReference type="InterPro" id="IPR049179">
    <property type="entry name" value="T2SSK_SAM-like_2nd"/>
</dbReference>
<keyword evidence="9 10" id="KW-0472">Membrane</keyword>
<evidence type="ECO:0000259" key="12">
    <source>
        <dbReference type="Pfam" id="PF21687"/>
    </source>
</evidence>
<organism evidence="13 14">
    <name type="scientific">Roseivivax sediminis</name>
    <dbReference type="NCBI Taxonomy" id="936889"/>
    <lineage>
        <taxon>Bacteria</taxon>
        <taxon>Pseudomonadati</taxon>
        <taxon>Pseudomonadota</taxon>
        <taxon>Alphaproteobacteria</taxon>
        <taxon>Rhodobacterales</taxon>
        <taxon>Roseobacteraceae</taxon>
        <taxon>Roseivivax</taxon>
    </lineage>
</organism>
<dbReference type="NCBIfam" id="NF037980">
    <property type="entry name" value="T2SS_GspK"/>
    <property type="match status" value="1"/>
</dbReference>
<dbReference type="OrthoDB" id="7860673at2"/>
<dbReference type="PANTHER" id="PTHR38831">
    <property type="entry name" value="TYPE II SECRETION SYSTEM PROTEIN K"/>
    <property type="match status" value="1"/>
</dbReference>
<feature type="domain" description="T2SS protein K first SAM-like" evidence="12">
    <location>
        <begin position="97"/>
        <end position="189"/>
    </location>
</feature>
<keyword evidence="5 10" id="KW-0997">Cell inner membrane</keyword>
<dbReference type="SUPFAM" id="SSF54523">
    <property type="entry name" value="Pili subunits"/>
    <property type="match status" value="1"/>
</dbReference>
<comment type="subcellular location">
    <subcellularLocation>
        <location evidence="1 10">Cell inner membrane</location>
    </subcellularLocation>
</comment>
<evidence type="ECO:0000259" key="11">
    <source>
        <dbReference type="Pfam" id="PF03934"/>
    </source>
</evidence>
<sequence length="300" mass="31811">MIGSRGIVLLNALVLVAALAGATALLLARAERQRVMQAETNEAAQLRLYLGAYEALAIRLLTEPGPVDHPGEAWAEAARNVTLDRGGVSGRIVDLQGRLNVNWLTNPEDAWARDAFERLAARIGVPQSAIRAIAQAVSPEGAPPGPFARRAPPEAPPAGPVLMLEQLEGLPALASRDYARLRPFVAALPGSSALNLNTAPAEVLRAALPGLPEGRIAEIVATRQRDPFTAVDAALASFGAAGAELDETRFAVGSTWFRAEISASLPGRRRSRVAVLERQPLPRGVRVAYRLDDAPRPPAP</sequence>
<reference evidence="13 14" key="1">
    <citation type="submission" date="2016-10" db="EMBL/GenBank/DDBJ databases">
        <authorList>
            <person name="Varghese N."/>
            <person name="Submissions S."/>
        </authorList>
    </citation>
    <scope>NUCLEOTIDE SEQUENCE [LARGE SCALE GENOMIC DNA]</scope>
    <source>
        <strain evidence="14">YIM D21,KCTC 23444,ACCC 10710</strain>
    </source>
</reference>
<dbReference type="SUPFAM" id="SSF158544">
    <property type="entry name" value="GspK insert domain-like"/>
    <property type="match status" value="1"/>
</dbReference>
<evidence type="ECO:0000313" key="13">
    <source>
        <dbReference type="EMBL" id="SFE41064.1"/>
    </source>
</evidence>
<evidence type="ECO:0000256" key="7">
    <source>
        <dbReference type="ARBA" id="ARBA00022927"/>
    </source>
</evidence>
<dbReference type="EMBL" id="FOMS01000009">
    <property type="protein sequence ID" value="SFE41064.1"/>
    <property type="molecule type" value="Genomic_DNA"/>
</dbReference>
<name>A0A1I2AAK3_9RHOB</name>
<evidence type="ECO:0000256" key="6">
    <source>
        <dbReference type="ARBA" id="ARBA00022692"/>
    </source>
</evidence>
<dbReference type="AlphaFoldDB" id="A0A1I2AAK3"/>
<protein>
    <recommendedName>
        <fullName evidence="10">Type II secretion system protein K</fullName>
    </recommendedName>
</protein>
<evidence type="ECO:0000256" key="8">
    <source>
        <dbReference type="ARBA" id="ARBA00022989"/>
    </source>
</evidence>
<dbReference type="InterPro" id="IPR038072">
    <property type="entry name" value="GspK_central_sf"/>
</dbReference>
<dbReference type="Pfam" id="PF03934">
    <property type="entry name" value="T2SSK"/>
    <property type="match status" value="1"/>
</dbReference>
<dbReference type="PANTHER" id="PTHR38831:SF1">
    <property type="entry name" value="TYPE II SECRETION SYSTEM PROTEIN K-RELATED"/>
    <property type="match status" value="1"/>
</dbReference>
<dbReference type="Gene3D" id="3.30.1300.30">
    <property type="entry name" value="GSPII I/J protein-like"/>
    <property type="match status" value="1"/>
</dbReference>
<evidence type="ECO:0000256" key="1">
    <source>
        <dbReference type="ARBA" id="ARBA00004533"/>
    </source>
</evidence>
<evidence type="ECO:0000256" key="4">
    <source>
        <dbReference type="ARBA" id="ARBA00022475"/>
    </source>
</evidence>
<comment type="similarity">
    <text evidence="2 10">Belongs to the GSP K family.</text>
</comment>
<dbReference type="GO" id="GO:0009306">
    <property type="term" value="P:protein secretion"/>
    <property type="evidence" value="ECO:0007669"/>
    <property type="project" value="InterPro"/>
</dbReference>
<evidence type="ECO:0000256" key="5">
    <source>
        <dbReference type="ARBA" id="ARBA00022519"/>
    </source>
</evidence>
<dbReference type="Proteomes" id="UP000325289">
    <property type="component" value="Unassembled WGS sequence"/>
</dbReference>
<keyword evidence="6" id="KW-0812">Transmembrane</keyword>
<dbReference type="RefSeq" id="WP_149756736.1">
    <property type="nucleotide sequence ID" value="NZ_FOMS01000009.1"/>
</dbReference>
<keyword evidence="3 10" id="KW-0813">Transport</keyword>
<dbReference type="PIRSF" id="PIRSF002786">
    <property type="entry name" value="XcpX"/>
    <property type="match status" value="1"/>
</dbReference>
<dbReference type="InterPro" id="IPR049031">
    <property type="entry name" value="T2SSK_SAM-like_1st"/>
</dbReference>
<dbReference type="Gene3D" id="1.10.40.60">
    <property type="entry name" value="EpsJ-like"/>
    <property type="match status" value="2"/>
</dbReference>
<proteinExistence type="inferred from homology"/>
<keyword evidence="4 10" id="KW-1003">Cell membrane</keyword>
<dbReference type="Pfam" id="PF21687">
    <property type="entry name" value="T2SSK_1st"/>
    <property type="match status" value="1"/>
</dbReference>
<keyword evidence="8" id="KW-1133">Transmembrane helix</keyword>
<evidence type="ECO:0000256" key="10">
    <source>
        <dbReference type="PIRNR" id="PIRNR002786"/>
    </source>
</evidence>
<dbReference type="GO" id="GO:0005886">
    <property type="term" value="C:plasma membrane"/>
    <property type="evidence" value="ECO:0007669"/>
    <property type="project" value="UniProtKB-SubCell"/>
</dbReference>
<accession>A0A1I2AAK3</accession>
<keyword evidence="7" id="KW-0653">Protein transport</keyword>
<evidence type="ECO:0000256" key="9">
    <source>
        <dbReference type="ARBA" id="ARBA00023136"/>
    </source>
</evidence>